<dbReference type="InterPro" id="IPR036565">
    <property type="entry name" value="Mur-like_cat_sf"/>
</dbReference>
<dbReference type="GO" id="GO:0047480">
    <property type="term" value="F:UDP-N-acetylmuramoyl-tripeptide-D-alanyl-D-alanine ligase activity"/>
    <property type="evidence" value="ECO:0007669"/>
    <property type="project" value="UniProtKB-UniRule"/>
</dbReference>
<dbReference type="InterPro" id="IPR013221">
    <property type="entry name" value="Mur_ligase_cen"/>
</dbReference>
<dbReference type="GO" id="GO:0008360">
    <property type="term" value="P:regulation of cell shape"/>
    <property type="evidence" value="ECO:0007669"/>
    <property type="project" value="UniProtKB-KW"/>
</dbReference>
<evidence type="ECO:0000259" key="13">
    <source>
        <dbReference type="Pfam" id="PF02875"/>
    </source>
</evidence>
<dbReference type="GO" id="GO:0051301">
    <property type="term" value="P:cell division"/>
    <property type="evidence" value="ECO:0007669"/>
    <property type="project" value="UniProtKB-KW"/>
</dbReference>
<dbReference type="Pfam" id="PF02875">
    <property type="entry name" value="Mur_ligase_C"/>
    <property type="match status" value="1"/>
</dbReference>
<dbReference type="GO" id="GO:0071555">
    <property type="term" value="P:cell wall organization"/>
    <property type="evidence" value="ECO:0007669"/>
    <property type="project" value="UniProtKB-KW"/>
</dbReference>
<dbReference type="EC" id="6.3.2.10" evidence="10 11"/>
<evidence type="ECO:0000256" key="11">
    <source>
        <dbReference type="RuleBase" id="RU004136"/>
    </source>
</evidence>
<evidence type="ECO:0000256" key="9">
    <source>
        <dbReference type="ARBA" id="ARBA00023316"/>
    </source>
</evidence>
<keyword evidence="8 10" id="KW-0131">Cell cycle</keyword>
<dbReference type="SUPFAM" id="SSF53623">
    <property type="entry name" value="MurD-like peptide ligases, catalytic domain"/>
    <property type="match status" value="1"/>
</dbReference>
<keyword evidence="7 10" id="KW-0573">Peptidoglycan synthesis</keyword>
<keyword evidence="16" id="KW-1185">Reference proteome</keyword>
<dbReference type="AlphaFoldDB" id="A0A975CIM5"/>
<dbReference type="RefSeq" id="WP_208008559.1">
    <property type="nucleotide sequence ID" value="NZ_CP071796.1"/>
</dbReference>
<evidence type="ECO:0000259" key="12">
    <source>
        <dbReference type="Pfam" id="PF01225"/>
    </source>
</evidence>
<dbReference type="InterPro" id="IPR036615">
    <property type="entry name" value="Mur_ligase_C_dom_sf"/>
</dbReference>
<dbReference type="Proteomes" id="UP000663903">
    <property type="component" value="Chromosome"/>
</dbReference>
<comment type="subcellular location">
    <subcellularLocation>
        <location evidence="10 11">Cytoplasm</location>
    </subcellularLocation>
</comment>
<feature type="domain" description="Mur ligase central" evidence="14">
    <location>
        <begin position="117"/>
        <end position="307"/>
    </location>
</feature>
<dbReference type="Gene3D" id="3.40.1190.10">
    <property type="entry name" value="Mur-like, catalytic domain"/>
    <property type="match status" value="1"/>
</dbReference>
<dbReference type="SUPFAM" id="SSF63418">
    <property type="entry name" value="MurE/MurF N-terminal domain"/>
    <property type="match status" value="1"/>
</dbReference>
<dbReference type="InterPro" id="IPR004101">
    <property type="entry name" value="Mur_ligase_C"/>
</dbReference>
<proteinExistence type="inferred from homology"/>
<dbReference type="HAMAP" id="MF_02019">
    <property type="entry name" value="MurF"/>
    <property type="match status" value="1"/>
</dbReference>
<feature type="binding site" evidence="10">
    <location>
        <begin position="119"/>
        <end position="125"/>
    </location>
    <ligand>
        <name>ATP</name>
        <dbReference type="ChEBI" id="CHEBI:30616"/>
    </ligand>
</feature>
<evidence type="ECO:0000259" key="14">
    <source>
        <dbReference type="Pfam" id="PF08245"/>
    </source>
</evidence>
<evidence type="ECO:0000256" key="1">
    <source>
        <dbReference type="ARBA" id="ARBA00022490"/>
    </source>
</evidence>
<keyword evidence="4 10" id="KW-0547">Nucleotide-binding</keyword>
<feature type="domain" description="Mur ligase N-terminal catalytic" evidence="12">
    <location>
        <begin position="34"/>
        <end position="106"/>
    </location>
</feature>
<keyword evidence="5 10" id="KW-0067">ATP-binding</keyword>
<dbReference type="GO" id="GO:0009252">
    <property type="term" value="P:peptidoglycan biosynthetic process"/>
    <property type="evidence" value="ECO:0007669"/>
    <property type="project" value="UniProtKB-UniRule"/>
</dbReference>
<keyword evidence="2 10" id="KW-0436">Ligase</keyword>
<dbReference type="PANTHER" id="PTHR43024:SF1">
    <property type="entry name" value="UDP-N-ACETYLMURAMOYL-TRIPEPTIDE--D-ALANYL-D-ALANINE LIGASE"/>
    <property type="match status" value="1"/>
</dbReference>
<keyword evidence="6 10" id="KW-0133">Cell shape</keyword>
<keyword evidence="1 10" id="KW-0963">Cytoplasm</keyword>
<dbReference type="Pfam" id="PF01225">
    <property type="entry name" value="Mur_ligase"/>
    <property type="match status" value="1"/>
</dbReference>
<dbReference type="PANTHER" id="PTHR43024">
    <property type="entry name" value="UDP-N-ACETYLMURAMOYL-TRIPEPTIDE--D-ALANYL-D-ALANINE LIGASE"/>
    <property type="match status" value="1"/>
</dbReference>
<comment type="similarity">
    <text evidence="10">Belongs to the MurCDEF family. MurF subfamily.</text>
</comment>
<organism evidence="15 16">
    <name type="scientific">Ottowia testudinis</name>
    <dbReference type="NCBI Taxonomy" id="2816950"/>
    <lineage>
        <taxon>Bacteria</taxon>
        <taxon>Pseudomonadati</taxon>
        <taxon>Pseudomonadota</taxon>
        <taxon>Betaproteobacteria</taxon>
        <taxon>Burkholderiales</taxon>
        <taxon>Comamonadaceae</taxon>
        <taxon>Ottowia</taxon>
    </lineage>
</organism>
<reference evidence="15" key="1">
    <citation type="submission" date="2021-03" db="EMBL/GenBank/DDBJ databases">
        <title>Ottowia sp. 27C isolated from the cloaca of a Giant Asian pond turtle (Heosemys grandis).</title>
        <authorList>
            <person name="Spergser J."/>
            <person name="Busse H.-J."/>
        </authorList>
    </citation>
    <scope>NUCLEOTIDE SEQUENCE</scope>
    <source>
        <strain evidence="15">27C</strain>
    </source>
</reference>
<dbReference type="GO" id="GO:0005524">
    <property type="term" value="F:ATP binding"/>
    <property type="evidence" value="ECO:0007669"/>
    <property type="project" value="UniProtKB-UniRule"/>
</dbReference>
<evidence type="ECO:0000256" key="5">
    <source>
        <dbReference type="ARBA" id="ARBA00022840"/>
    </source>
</evidence>
<dbReference type="Gene3D" id="3.90.190.20">
    <property type="entry name" value="Mur ligase, C-terminal domain"/>
    <property type="match status" value="1"/>
</dbReference>
<comment type="function">
    <text evidence="10 11">Involved in cell wall formation. Catalyzes the final step in the synthesis of UDP-N-acetylmuramoyl-pentapeptide, the precursor of murein.</text>
</comment>
<evidence type="ECO:0000256" key="6">
    <source>
        <dbReference type="ARBA" id="ARBA00022960"/>
    </source>
</evidence>
<dbReference type="InterPro" id="IPR051046">
    <property type="entry name" value="MurCDEF_CellWall_CoF430Synth"/>
</dbReference>
<evidence type="ECO:0000256" key="8">
    <source>
        <dbReference type="ARBA" id="ARBA00023306"/>
    </source>
</evidence>
<evidence type="ECO:0000256" key="2">
    <source>
        <dbReference type="ARBA" id="ARBA00022598"/>
    </source>
</evidence>
<dbReference type="NCBIfam" id="TIGR01143">
    <property type="entry name" value="murF"/>
    <property type="match status" value="1"/>
</dbReference>
<dbReference type="KEGG" id="otd:J1M35_17785"/>
<comment type="catalytic activity">
    <reaction evidence="10 11">
        <text>D-alanyl-D-alanine + UDP-N-acetyl-alpha-D-muramoyl-L-alanyl-gamma-D-glutamyl-meso-2,6-diaminopimelate + ATP = UDP-N-acetyl-alpha-D-muramoyl-L-alanyl-gamma-D-glutamyl-meso-2,6-diaminopimeloyl-D-alanyl-D-alanine + ADP + phosphate + H(+)</text>
        <dbReference type="Rhea" id="RHEA:28374"/>
        <dbReference type="ChEBI" id="CHEBI:15378"/>
        <dbReference type="ChEBI" id="CHEBI:30616"/>
        <dbReference type="ChEBI" id="CHEBI:43474"/>
        <dbReference type="ChEBI" id="CHEBI:57822"/>
        <dbReference type="ChEBI" id="CHEBI:61386"/>
        <dbReference type="ChEBI" id="CHEBI:83905"/>
        <dbReference type="ChEBI" id="CHEBI:456216"/>
        <dbReference type="EC" id="6.3.2.10"/>
    </reaction>
</comment>
<name>A0A975CIM5_9BURK</name>
<dbReference type="InterPro" id="IPR000713">
    <property type="entry name" value="Mur_ligase_N"/>
</dbReference>
<feature type="domain" description="Mur ligase C-terminal" evidence="13">
    <location>
        <begin position="341"/>
        <end position="450"/>
    </location>
</feature>
<dbReference type="Pfam" id="PF08245">
    <property type="entry name" value="Mur_ligase_M"/>
    <property type="match status" value="1"/>
</dbReference>
<protein>
    <recommendedName>
        <fullName evidence="10 11">UDP-N-acetylmuramoyl-tripeptide--D-alanyl-D-alanine ligase</fullName>
        <ecNumber evidence="10 11">6.3.2.10</ecNumber>
    </recommendedName>
    <alternativeName>
        <fullName evidence="10">D-alanyl-D-alanine-adding enzyme</fullName>
    </alternativeName>
</protein>
<dbReference type="EMBL" id="CP071796">
    <property type="protein sequence ID" value="QTD44879.1"/>
    <property type="molecule type" value="Genomic_DNA"/>
</dbReference>
<dbReference type="SUPFAM" id="SSF53244">
    <property type="entry name" value="MurD-like peptide ligases, peptide-binding domain"/>
    <property type="match status" value="1"/>
</dbReference>
<dbReference type="InterPro" id="IPR005863">
    <property type="entry name" value="UDP-N-AcMur_synth"/>
</dbReference>
<keyword evidence="3 10" id="KW-0132">Cell division</keyword>
<evidence type="ECO:0000313" key="16">
    <source>
        <dbReference type="Proteomes" id="UP000663903"/>
    </source>
</evidence>
<dbReference type="Gene3D" id="3.40.1390.10">
    <property type="entry name" value="MurE/MurF, N-terminal domain"/>
    <property type="match status" value="1"/>
</dbReference>
<dbReference type="InterPro" id="IPR035911">
    <property type="entry name" value="MurE/MurF_N"/>
</dbReference>
<gene>
    <name evidence="10 15" type="primary">murF</name>
    <name evidence="15" type="ORF">J1M35_17785</name>
</gene>
<evidence type="ECO:0000256" key="10">
    <source>
        <dbReference type="HAMAP-Rule" id="MF_02019"/>
    </source>
</evidence>
<keyword evidence="9 10" id="KW-0961">Cell wall biogenesis/degradation</keyword>
<evidence type="ECO:0000256" key="4">
    <source>
        <dbReference type="ARBA" id="ARBA00022741"/>
    </source>
</evidence>
<evidence type="ECO:0000313" key="15">
    <source>
        <dbReference type="EMBL" id="QTD44879.1"/>
    </source>
</evidence>
<comment type="pathway">
    <text evidence="10 11">Cell wall biogenesis; peptidoglycan biosynthesis.</text>
</comment>
<accession>A0A975CIM5</accession>
<sequence>MSGMSGMNLLLGDIAPWLTGARLVGDAAVRCARVHTDTRTLQPGDLFVALRGERFDAAAFLSTAAEGGAAGVLCDETAEEQLLAAGLPGVLVPDARRALGELAHAWRQRFAGPLIAVTGSNGKTTVTQMIASILHAWKAEAALATQGNFNNDIGVPLTLLRLRPSTQVAVVELGMNHPGEIAQLAAMTQPTVALVNNAQREHQEFMASVQAVAEENGAVLAALGERGTAVFPAGDQYEKTWQRFSGKREQLLFGEQSGGAHVSLESAAWRAEHWQATARTPAGGLAFDLHAAGRHNLRNALAAIACAMAAGAPLAAIAQGLSAFRPVKGRSRTLLLRHRGRAITLVDDTYNANPDSVRAVIDVLAELPGPRLLVLGDMGEVGGQGPAFHAEVGAYARERGIERLLAHGPQAIHAAMAFGGGRHFDDMAALTDAVRTHLPQCGAIAVKGSRLMRMERVVDALSVPASGKAEGVHAA</sequence>
<evidence type="ECO:0000256" key="3">
    <source>
        <dbReference type="ARBA" id="ARBA00022618"/>
    </source>
</evidence>
<dbReference type="GO" id="GO:0005737">
    <property type="term" value="C:cytoplasm"/>
    <property type="evidence" value="ECO:0007669"/>
    <property type="project" value="UniProtKB-SubCell"/>
</dbReference>
<evidence type="ECO:0000256" key="7">
    <source>
        <dbReference type="ARBA" id="ARBA00022984"/>
    </source>
</evidence>